<reference evidence="3" key="1">
    <citation type="submission" date="2014-11" db="EMBL/GenBank/DDBJ databases">
        <authorList>
            <person name="Otto D Thomas"/>
            <person name="Naeem Raeece"/>
        </authorList>
    </citation>
    <scope>NUCLEOTIDE SEQUENCE</scope>
</reference>
<evidence type="ECO:0000256" key="2">
    <source>
        <dbReference type="SAM" id="SignalP"/>
    </source>
</evidence>
<dbReference type="AlphaFoldDB" id="A0A0G4GXG0"/>
<protein>
    <submittedName>
        <fullName evidence="3">Uncharacterized protein</fullName>
    </submittedName>
</protein>
<organism evidence="3">
    <name type="scientific">Chromera velia CCMP2878</name>
    <dbReference type="NCBI Taxonomy" id="1169474"/>
    <lineage>
        <taxon>Eukaryota</taxon>
        <taxon>Sar</taxon>
        <taxon>Alveolata</taxon>
        <taxon>Colpodellida</taxon>
        <taxon>Chromeraceae</taxon>
        <taxon>Chromera</taxon>
    </lineage>
</organism>
<feature type="chain" id="PRO_5005190791" evidence="2">
    <location>
        <begin position="20"/>
        <end position="325"/>
    </location>
</feature>
<feature type="region of interest" description="Disordered" evidence="1">
    <location>
        <begin position="158"/>
        <end position="179"/>
    </location>
</feature>
<dbReference type="EMBL" id="CDMZ01001649">
    <property type="protein sequence ID" value="CEM35666.1"/>
    <property type="molecule type" value="Genomic_DNA"/>
</dbReference>
<name>A0A0G4GXG0_9ALVE</name>
<evidence type="ECO:0000313" key="3">
    <source>
        <dbReference type="EMBL" id="CEM35666.1"/>
    </source>
</evidence>
<gene>
    <name evidence="3" type="ORF">Cvel_23769</name>
</gene>
<proteinExistence type="predicted"/>
<evidence type="ECO:0000256" key="1">
    <source>
        <dbReference type="SAM" id="MobiDB-lite"/>
    </source>
</evidence>
<sequence>MRSVFSALTASLFAVSSKANLSDSGVGKFDLKSLDLGGALDLDKLKGFDLSGGLFGVGKKEGKGEPDLEVGLEVEEFRLNFALDIPAIDLLLEEGGTFVDSTAVPLNFQYEADGIPYIVKSIEYVGSGCPPQNTTGTVPGFDVNEGVIFSVNNETGPMLECPDKEGGGGKKGKGKTEGPAGDSVVCFTRSILEYDVGSCDGSTVVITDAPGVSAGFANPDTGEFREGKFISNVGGVIAYVIDGKIITRDGFQQVRGFELGGGSDGGGTALAYGLKKDAAGGCVDGKIDATFYTAELVGFQSTPECLPGDKASVTNADFRVNYLDI</sequence>
<accession>A0A0G4GXG0</accession>
<feature type="signal peptide" evidence="2">
    <location>
        <begin position="1"/>
        <end position="19"/>
    </location>
</feature>
<keyword evidence="2" id="KW-0732">Signal</keyword>
<dbReference type="VEuPathDB" id="CryptoDB:Cvel_23769"/>